<evidence type="ECO:0000313" key="3">
    <source>
        <dbReference type="Proteomes" id="UP000786811"/>
    </source>
</evidence>
<evidence type="ECO:0000313" key="2">
    <source>
        <dbReference type="EMBL" id="CAG5075842.1"/>
    </source>
</evidence>
<comment type="caution">
    <text evidence="2">The sequence shown here is derived from an EMBL/GenBank/DDBJ whole genome shotgun (WGS) entry which is preliminary data.</text>
</comment>
<keyword evidence="1" id="KW-0732">Signal</keyword>
<evidence type="ECO:0000256" key="1">
    <source>
        <dbReference type="SAM" id="SignalP"/>
    </source>
</evidence>
<dbReference type="Proteomes" id="UP000786811">
    <property type="component" value="Unassembled WGS sequence"/>
</dbReference>
<proteinExistence type="predicted"/>
<dbReference type="AlphaFoldDB" id="A0A8J2H3Z6"/>
<accession>A0A8J2H3Z6</accession>
<name>A0A8J2H3Z6_COTCN</name>
<keyword evidence="3" id="KW-1185">Reference proteome</keyword>
<dbReference type="OrthoDB" id="7661986at2759"/>
<dbReference type="EMBL" id="CAJNRD030001116">
    <property type="protein sequence ID" value="CAG5075842.1"/>
    <property type="molecule type" value="Genomic_DNA"/>
</dbReference>
<feature type="signal peptide" evidence="1">
    <location>
        <begin position="1"/>
        <end position="19"/>
    </location>
</feature>
<gene>
    <name evidence="2" type="ORF">HICCMSTLAB_LOCUS1889</name>
</gene>
<dbReference type="PANTHER" id="PTHR47890:SF1">
    <property type="entry name" value="LD24308P"/>
    <property type="match status" value="1"/>
</dbReference>
<sequence>MNFGRLTLVILFAAKIAASLDVRSLNSIEEIIEFVAEVADSINGEKLNAAEKLVNSFRIDGYRNYGEVVRKYFAEFPHKTVTDQQIEELKNYIAKIDNAWIKFTSEEAKAELGEFVKLLPEISGKLYSIYVGNGQDIKGFPTQVATDRKFSICLITENDQLRLRKLHQIFILSELRGFILSLKASEDPQKAAARAVFHAQQYLQATRQGFLKKWNYHRKCDPRKDIRGETFSEFLGLFQGVIVNELQTNSVDASHCKDDCSAVDYLRIVRCYDAVDNTGTIIHCHAKPCNGILHACIDVGNVKTCEMNENSDRRFSWLRSVKDDTSKLLCPGRVVEMYRTRYKEIFHCSVCKCICAEQDGNSTAMRTISLIPQFADIRRNMVMTGVRFAEKDRMFHLQIEQAELGPFGEIVPDTAEWKELGDFQYDPAEEGSFSMKKGEEFVKLTEFIDFSFVTLDQRTINLDEIFADPGQVLIGVRFVFNGMDDAFELQIKSWPVNLETGKLAEGNPSDVEWIGWENSKMRSECYNRPRSTIDLEDANEPLRTNKWNEALLVPNLRLMIRATNFQNDLHQHTIPYLDLQPVTYSTAKIPLGGLQIFYKRVKGYGGFLAFRIFGFDFTEDFRWKMSTSQFNKYRPFFHENLILQESSE</sequence>
<organism evidence="2 3">
    <name type="scientific">Cotesia congregata</name>
    <name type="common">Parasitoid wasp</name>
    <name type="synonym">Apanteles congregatus</name>
    <dbReference type="NCBI Taxonomy" id="51543"/>
    <lineage>
        <taxon>Eukaryota</taxon>
        <taxon>Metazoa</taxon>
        <taxon>Ecdysozoa</taxon>
        <taxon>Arthropoda</taxon>
        <taxon>Hexapoda</taxon>
        <taxon>Insecta</taxon>
        <taxon>Pterygota</taxon>
        <taxon>Neoptera</taxon>
        <taxon>Endopterygota</taxon>
        <taxon>Hymenoptera</taxon>
        <taxon>Apocrita</taxon>
        <taxon>Ichneumonoidea</taxon>
        <taxon>Braconidae</taxon>
        <taxon>Microgastrinae</taxon>
        <taxon>Cotesia</taxon>
    </lineage>
</organism>
<feature type="chain" id="PRO_5035202711" evidence="1">
    <location>
        <begin position="20"/>
        <end position="648"/>
    </location>
</feature>
<dbReference type="InterPro" id="IPR032062">
    <property type="entry name" value="DUF4803"/>
</dbReference>
<dbReference type="PANTHER" id="PTHR47890">
    <property type="entry name" value="LD24308P"/>
    <property type="match status" value="1"/>
</dbReference>
<protein>
    <submittedName>
        <fullName evidence="2">Uncharacterized protein</fullName>
    </submittedName>
</protein>
<reference evidence="2" key="1">
    <citation type="submission" date="2021-04" db="EMBL/GenBank/DDBJ databases">
        <authorList>
            <person name="Chebbi M.A.C M."/>
        </authorList>
    </citation>
    <scope>NUCLEOTIDE SEQUENCE</scope>
</reference>
<dbReference type="Pfam" id="PF16061">
    <property type="entry name" value="DUF4803"/>
    <property type="match status" value="1"/>
</dbReference>